<evidence type="ECO:0000313" key="2">
    <source>
        <dbReference type="Proteomes" id="UP001596227"/>
    </source>
</evidence>
<dbReference type="Proteomes" id="UP001596227">
    <property type="component" value="Unassembled WGS sequence"/>
</dbReference>
<evidence type="ECO:0000313" key="1">
    <source>
        <dbReference type="EMBL" id="MFC6294571.1"/>
    </source>
</evidence>
<proteinExistence type="predicted"/>
<reference evidence="2" key="1">
    <citation type="journal article" date="2019" name="Int. J. Syst. Evol. Microbiol.">
        <title>The Global Catalogue of Microorganisms (GCM) 10K type strain sequencing project: providing services to taxonomists for standard genome sequencing and annotation.</title>
        <authorList>
            <consortium name="The Broad Institute Genomics Platform"/>
            <consortium name="The Broad Institute Genome Sequencing Center for Infectious Disease"/>
            <person name="Wu L."/>
            <person name="Ma J."/>
        </authorList>
    </citation>
    <scope>NUCLEOTIDE SEQUENCE [LARGE SCALE GENOMIC DNA]</scope>
    <source>
        <strain evidence="2">CCM 8934</strain>
    </source>
</reference>
<dbReference type="RefSeq" id="WP_137606300.1">
    <property type="nucleotide sequence ID" value="NZ_BJDH01000001.1"/>
</dbReference>
<comment type="caution">
    <text evidence="1">The sequence shown here is derived from an EMBL/GenBank/DDBJ whole genome shotgun (WGS) entry which is preliminary data.</text>
</comment>
<protein>
    <submittedName>
        <fullName evidence="1">YaaL family protein</fullName>
    </submittedName>
</protein>
<accession>A0ABW1UH67</accession>
<dbReference type="InterPro" id="IPR019644">
    <property type="entry name" value="DUF2508"/>
</dbReference>
<gene>
    <name evidence="1" type="ORF">ACFQH1_05075</name>
</gene>
<keyword evidence="2" id="KW-1185">Reference proteome</keyword>
<sequence>MARGLFKRRQKIKQPKAAFDEQLLQSLNAAKIDWDRAKQNEKAIYDNNTSELVTQTALARVKYLYLYREARLRQVHGSQIQRSVIDK</sequence>
<organism evidence="1 2">
    <name type="scientific">Lactiplantibacillus daoliensis</name>
    <dbReference type="NCBI Taxonomy" id="2559916"/>
    <lineage>
        <taxon>Bacteria</taxon>
        <taxon>Bacillati</taxon>
        <taxon>Bacillota</taxon>
        <taxon>Bacilli</taxon>
        <taxon>Lactobacillales</taxon>
        <taxon>Lactobacillaceae</taxon>
        <taxon>Lactiplantibacillus</taxon>
    </lineage>
</organism>
<dbReference type="EMBL" id="JBHSSB010000014">
    <property type="protein sequence ID" value="MFC6294571.1"/>
    <property type="molecule type" value="Genomic_DNA"/>
</dbReference>
<dbReference type="Pfam" id="PF10704">
    <property type="entry name" value="DUF2508"/>
    <property type="match status" value="1"/>
</dbReference>
<name>A0ABW1UH67_9LACO</name>